<name>A0ABN9Y9A4_9DINO</name>
<protein>
    <submittedName>
        <fullName evidence="1">Uncharacterized protein</fullName>
    </submittedName>
</protein>
<dbReference type="Proteomes" id="UP001189429">
    <property type="component" value="Unassembled WGS sequence"/>
</dbReference>
<proteinExistence type="predicted"/>
<sequence length="198" mass="21087">ALAQTAPTNYCDFLELAVASAASDFPAPKQGRQFFAFSADAVRLIKQPELDFFHSPLNELRELNDLADEATTAARQNDPRKCCKVMNRIAPQTTPASVAVAGPDGLPCVGAPAETQARKQALLNIFIEVPLCERPPPAAPPPTTAEAQPLQHLLHCTTSDAEHIVDLVPDREAAAPFDATPGGHLRPRGVVAELGKLA</sequence>
<evidence type="ECO:0000313" key="2">
    <source>
        <dbReference type="Proteomes" id="UP001189429"/>
    </source>
</evidence>
<feature type="non-terminal residue" evidence="1">
    <location>
        <position position="1"/>
    </location>
</feature>
<gene>
    <name evidence="1" type="ORF">PCOR1329_LOCUS83726</name>
</gene>
<organism evidence="1 2">
    <name type="scientific">Prorocentrum cordatum</name>
    <dbReference type="NCBI Taxonomy" id="2364126"/>
    <lineage>
        <taxon>Eukaryota</taxon>
        <taxon>Sar</taxon>
        <taxon>Alveolata</taxon>
        <taxon>Dinophyceae</taxon>
        <taxon>Prorocentrales</taxon>
        <taxon>Prorocentraceae</taxon>
        <taxon>Prorocentrum</taxon>
    </lineage>
</organism>
<comment type="caution">
    <text evidence="1">The sequence shown here is derived from an EMBL/GenBank/DDBJ whole genome shotgun (WGS) entry which is preliminary data.</text>
</comment>
<reference evidence="1" key="1">
    <citation type="submission" date="2023-10" db="EMBL/GenBank/DDBJ databases">
        <authorList>
            <person name="Chen Y."/>
            <person name="Shah S."/>
            <person name="Dougan E. K."/>
            <person name="Thang M."/>
            <person name="Chan C."/>
        </authorList>
    </citation>
    <scope>NUCLEOTIDE SEQUENCE [LARGE SCALE GENOMIC DNA]</scope>
</reference>
<keyword evidence="2" id="KW-1185">Reference proteome</keyword>
<feature type="non-terminal residue" evidence="1">
    <location>
        <position position="198"/>
    </location>
</feature>
<accession>A0ABN9Y9A4</accession>
<evidence type="ECO:0000313" key="1">
    <source>
        <dbReference type="EMBL" id="CAK0909272.1"/>
    </source>
</evidence>
<dbReference type="EMBL" id="CAUYUJ010022170">
    <property type="protein sequence ID" value="CAK0909272.1"/>
    <property type="molecule type" value="Genomic_DNA"/>
</dbReference>